<dbReference type="Pfam" id="PF03235">
    <property type="entry name" value="GmrSD_N"/>
    <property type="match status" value="1"/>
</dbReference>
<feature type="domain" description="GmrSD restriction endonucleases C-terminal" evidence="2">
    <location>
        <begin position="367"/>
        <end position="507"/>
    </location>
</feature>
<dbReference type="Pfam" id="PF07510">
    <property type="entry name" value="GmrSD_C"/>
    <property type="match status" value="1"/>
</dbReference>
<feature type="domain" description="GmrSD restriction endonucleases N-terminal" evidence="1">
    <location>
        <begin position="11"/>
        <end position="176"/>
    </location>
</feature>
<dbReference type="PANTHER" id="PTHR35149">
    <property type="entry name" value="SLL5132 PROTEIN"/>
    <property type="match status" value="1"/>
</dbReference>
<evidence type="ECO:0008006" key="5">
    <source>
        <dbReference type="Google" id="ProtNLM"/>
    </source>
</evidence>
<organism evidence="3 4">
    <name type="scientific">Corynebacterium heidelbergense</name>
    <dbReference type="NCBI Taxonomy" id="2055947"/>
    <lineage>
        <taxon>Bacteria</taxon>
        <taxon>Bacillati</taxon>
        <taxon>Actinomycetota</taxon>
        <taxon>Actinomycetes</taxon>
        <taxon>Mycobacteriales</taxon>
        <taxon>Corynebacteriaceae</taxon>
        <taxon>Corynebacterium</taxon>
    </lineage>
</organism>
<evidence type="ECO:0000313" key="3">
    <source>
        <dbReference type="EMBL" id="RAV34496.1"/>
    </source>
</evidence>
<dbReference type="AlphaFoldDB" id="A0A364VD54"/>
<gene>
    <name evidence="3" type="ORF">CWC39_02915</name>
</gene>
<dbReference type="PANTHER" id="PTHR35149:SF2">
    <property type="entry name" value="DUF262 DOMAIN-CONTAINING PROTEIN"/>
    <property type="match status" value="1"/>
</dbReference>
<reference evidence="3 4" key="1">
    <citation type="journal article" date="2018" name="Syst. Appl. Microbiol.">
        <title>Corynebacterium heidelbergense sp. nov., isolated from the preen glands of Egyptian geese (Alopochen aegyptiacus).</title>
        <authorList>
            <person name="Braun M.S."/>
            <person name="Wang E."/>
            <person name="Zimmermann S."/>
            <person name="Wink M."/>
        </authorList>
    </citation>
    <scope>NUCLEOTIDE SEQUENCE [LARGE SCALE GENOMIC DNA]</scope>
    <source>
        <strain evidence="3 4">DSM 104638</strain>
    </source>
</reference>
<comment type="caution">
    <text evidence="3">The sequence shown here is derived from an EMBL/GenBank/DDBJ whole genome shotgun (WGS) entry which is preliminary data.</text>
</comment>
<evidence type="ECO:0000313" key="4">
    <source>
        <dbReference type="Proteomes" id="UP000251047"/>
    </source>
</evidence>
<protein>
    <recommendedName>
        <fullName evidence="5">DUF262 domain-containing protein</fullName>
    </recommendedName>
</protein>
<dbReference type="EMBL" id="PHQP01000013">
    <property type="protein sequence ID" value="RAV34496.1"/>
    <property type="molecule type" value="Genomic_DNA"/>
</dbReference>
<proteinExistence type="predicted"/>
<dbReference type="InterPro" id="IPR004919">
    <property type="entry name" value="GmrSD_N"/>
</dbReference>
<name>A0A364VD54_9CORY</name>
<accession>A0A364VD54</accession>
<dbReference type="InterPro" id="IPR011089">
    <property type="entry name" value="GmrSD_C"/>
</dbReference>
<evidence type="ECO:0000259" key="1">
    <source>
        <dbReference type="Pfam" id="PF03235"/>
    </source>
</evidence>
<sequence>MIGTIRHDRVKHFFGAVVGKPETSFDWIVIDGQQRLTTTSLLMLDLADSSDAGVIESKDREPSSKIRRNYLKGAGYTADSETELKLRPVKHDLDAYRRLPQRDEPKAESTITRNYRYLRERIAERALTGDELWTAIQRLEVMALDLEPHDEPQRIFESLNSTGKELKESDTIRNLVLMGLDNPTQERLYERYWNEIERNVGFETDTFIRIYLIWQTRRTPRFDADNEAFKVYLRGLDELVEQTLALMRSYSEHYRDINKSRTGVPTADRRLRRFNLLNREVALPALMPIVGDFKEAVLSSEEFTKIIILVDSYLFRRAVVGAQSNALNKSFATLYSDARRLVTDNSSLEDAITYLLRRKDGTSGEFSNDEQFSERFLSRNFYNFRLENRRYLFECLENLDSKDIVDVASGIDAGDISIEHIMPQTRTKEWREELGPICEEIHKTWMHRIGNLTVTGYNSEYSNYTFARKKELPGGFDSSPYRLNSDVRDASRWDEATMKRRSQRMLQDAINYWPMIETDFEPVREPQPSLPMGEDNNFSKRAIVSYEFDGASHTVGSFRDLIRGVIRTLSGEYYEAIRTYAAQGAPGLSAGSEPGYSGREEIVPGLWAVTSSSTASKMPLLRGLFRALGFDPNELVMYVRPQTGAEPEEYTGGKSSRNLRSVFLDSMSWSMYLVPIPCSQK</sequence>
<evidence type="ECO:0000259" key="2">
    <source>
        <dbReference type="Pfam" id="PF07510"/>
    </source>
</evidence>
<dbReference type="Proteomes" id="UP000251047">
    <property type="component" value="Unassembled WGS sequence"/>
</dbReference>